<dbReference type="STRING" id="1076872.G8ZN30"/>
<dbReference type="OrthoDB" id="416253at2759"/>
<dbReference type="PANTHER" id="PTHR42342:SF1">
    <property type="entry name" value="STATIONARY PHASE PROTEIN 5"/>
    <property type="match status" value="1"/>
</dbReference>
<dbReference type="FunCoup" id="G8ZN30">
    <property type="interactions" value="79"/>
</dbReference>
<dbReference type="PANTHER" id="PTHR42342">
    <property type="entry name" value="STATIONARY PHASE PROTEIN 5"/>
    <property type="match status" value="1"/>
</dbReference>
<dbReference type="KEGG" id="tdl:TDEL_0A06920"/>
<evidence type="ECO:0000313" key="3">
    <source>
        <dbReference type="Proteomes" id="UP000005627"/>
    </source>
</evidence>
<dbReference type="InterPro" id="IPR038816">
    <property type="entry name" value="Stationary_phase_5"/>
</dbReference>
<keyword evidence="1" id="KW-0175">Coiled coil</keyword>
<proteinExistence type="predicted"/>
<dbReference type="eggNOG" id="ENOG502S2SB">
    <property type="taxonomic scope" value="Eukaryota"/>
</dbReference>
<evidence type="ECO:0000256" key="1">
    <source>
        <dbReference type="SAM" id="Coils"/>
    </source>
</evidence>
<organism evidence="2 3">
    <name type="scientific">Torulaspora delbrueckii</name>
    <name type="common">Yeast</name>
    <name type="synonym">Candida colliculosa</name>
    <dbReference type="NCBI Taxonomy" id="4950"/>
    <lineage>
        <taxon>Eukaryota</taxon>
        <taxon>Fungi</taxon>
        <taxon>Dikarya</taxon>
        <taxon>Ascomycota</taxon>
        <taxon>Saccharomycotina</taxon>
        <taxon>Saccharomycetes</taxon>
        <taxon>Saccharomycetales</taxon>
        <taxon>Saccharomycetaceae</taxon>
        <taxon>Torulaspora</taxon>
    </lineage>
</organism>
<dbReference type="GeneID" id="11502609"/>
<evidence type="ECO:0008006" key="4">
    <source>
        <dbReference type="Google" id="ProtNLM"/>
    </source>
</evidence>
<dbReference type="RefSeq" id="XP_003679235.1">
    <property type="nucleotide sequence ID" value="XM_003679187.1"/>
</dbReference>
<feature type="coiled-coil region" evidence="1">
    <location>
        <begin position="243"/>
        <end position="270"/>
    </location>
</feature>
<evidence type="ECO:0000313" key="2">
    <source>
        <dbReference type="EMBL" id="CCE90024.1"/>
    </source>
</evidence>
<dbReference type="EMBL" id="HE616742">
    <property type="protein sequence ID" value="CCE90024.1"/>
    <property type="molecule type" value="Genomic_DNA"/>
</dbReference>
<gene>
    <name evidence="2" type="primary">TDEL0A06920</name>
    <name evidence="2" type="ORF">TDEL_0A06920</name>
</gene>
<dbReference type="HOGENOM" id="CLU_048937_0_0_1"/>
<protein>
    <recommendedName>
        <fullName evidence="4">Stationary phase protein 5</fullName>
    </recommendedName>
</protein>
<accession>G8ZN30</accession>
<name>G8ZN30_TORDE</name>
<dbReference type="InParanoid" id="G8ZN30"/>
<dbReference type="GO" id="GO:0070628">
    <property type="term" value="F:proteasome binding"/>
    <property type="evidence" value="ECO:0007669"/>
    <property type="project" value="EnsemblFungi"/>
</dbReference>
<keyword evidence="3" id="KW-1185">Reference proteome</keyword>
<dbReference type="Proteomes" id="UP000005627">
    <property type="component" value="Chromosome 1"/>
</dbReference>
<reference evidence="2 3" key="1">
    <citation type="journal article" date="2011" name="Proc. Natl. Acad. Sci. U.S.A.">
        <title>Evolutionary erosion of yeast sex chromosomes by mating-type switching accidents.</title>
        <authorList>
            <person name="Gordon J.L."/>
            <person name="Armisen D."/>
            <person name="Proux-Wera E."/>
            <person name="Oheigeartaigh S.S."/>
            <person name="Byrne K.P."/>
            <person name="Wolfe K.H."/>
        </authorList>
    </citation>
    <scope>NUCLEOTIDE SEQUENCE [LARGE SCALE GENOMIC DNA]</scope>
    <source>
        <strain evidence="3">ATCC 10662 / CBS 1146 / NBRC 0425 / NCYC 2629 / NRRL Y-866</strain>
    </source>
</reference>
<sequence length="360" mass="40732">MSSKDWRQWLKLTKKQLRQLGRTIDQELGNVLERHMPAHAGRMMKVPVPVRNTPARFPVRNITSRNFHQIARSSEGLGRQQLTRNISQGKNSVRSGVTLFSSGSRVPNGTPRGLFTNWNMTSSRFSSGRMYSTASIKFTHEAVNNMSISLRCFFNSLSGFKPTDQSTQVRMKSFMEPSSKLSGKDISLIREMEVFDMIANHKTECLYAGSESETFGAFVEFQMPKLDLENVVPAMVFVNDSIVDDLQDEIARYTKSLKELQEAVRRIYENYGSLPLTFEGGRLRIHFPNLTMIEAEKLIVDLGITLGCVYPDHERRGAGPNKDDNILSNVNSFNDLSSIDLHCSSVLSESCSSWDHYQLV</sequence>
<dbReference type="AlphaFoldDB" id="G8ZN30"/>
<dbReference type="GO" id="GO:0043248">
    <property type="term" value="P:proteasome assembly"/>
    <property type="evidence" value="ECO:0007669"/>
    <property type="project" value="EnsemblFungi"/>
</dbReference>